<dbReference type="InterPro" id="IPR036213">
    <property type="entry name" value="Calpain_III_sf"/>
</dbReference>
<dbReference type="InterPro" id="IPR038765">
    <property type="entry name" value="Papain-like_cys_pep_sf"/>
</dbReference>
<proteinExistence type="inferred from homology"/>
<evidence type="ECO:0000256" key="1">
    <source>
        <dbReference type="ARBA" id="ARBA00007623"/>
    </source>
</evidence>
<dbReference type="Pfam" id="PF01067">
    <property type="entry name" value="Calpain_III"/>
    <property type="match status" value="1"/>
</dbReference>
<dbReference type="InterPro" id="IPR035892">
    <property type="entry name" value="C2_domain_sf"/>
</dbReference>
<keyword evidence="10" id="KW-1185">Reference proteome</keyword>
<feature type="domain" description="C2" evidence="7">
    <location>
        <begin position="496"/>
        <end position="613"/>
    </location>
</feature>
<dbReference type="GeneTree" id="ENSGT00940000156128"/>
<dbReference type="Gene3D" id="2.60.40.150">
    <property type="entry name" value="C2 domain"/>
    <property type="match status" value="1"/>
</dbReference>
<keyword evidence="2 6" id="KW-0645">Protease</keyword>
<evidence type="ECO:0000256" key="6">
    <source>
        <dbReference type="PROSITE-ProRule" id="PRU00239"/>
    </source>
</evidence>
<dbReference type="SMART" id="SM00230">
    <property type="entry name" value="CysPc"/>
    <property type="match status" value="1"/>
</dbReference>
<comment type="similarity">
    <text evidence="1">Belongs to the peptidase C2 family.</text>
</comment>
<evidence type="ECO:0000256" key="4">
    <source>
        <dbReference type="ARBA" id="ARBA00022807"/>
    </source>
</evidence>
<dbReference type="Gene3D" id="2.60.120.380">
    <property type="match status" value="1"/>
</dbReference>
<dbReference type="FunFam" id="2.60.120.380:FF:000003">
    <property type="entry name" value="Calpain 5"/>
    <property type="match status" value="1"/>
</dbReference>
<dbReference type="SMART" id="SM00720">
    <property type="entry name" value="calpain_III"/>
    <property type="match status" value="1"/>
</dbReference>
<dbReference type="InterPro" id="IPR033884">
    <property type="entry name" value="C2_Calpain"/>
</dbReference>
<dbReference type="PROSITE" id="PS50004">
    <property type="entry name" value="C2"/>
    <property type="match status" value="1"/>
</dbReference>
<keyword evidence="3 6" id="KW-0378">Hydrolase</keyword>
<evidence type="ECO:0000259" key="8">
    <source>
        <dbReference type="PROSITE" id="PS50203"/>
    </source>
</evidence>
<organism evidence="9 10">
    <name type="scientific">Oryzias melastigma</name>
    <name type="common">Marine medaka</name>
    <dbReference type="NCBI Taxonomy" id="30732"/>
    <lineage>
        <taxon>Eukaryota</taxon>
        <taxon>Metazoa</taxon>
        <taxon>Chordata</taxon>
        <taxon>Craniata</taxon>
        <taxon>Vertebrata</taxon>
        <taxon>Euteleostomi</taxon>
        <taxon>Actinopterygii</taxon>
        <taxon>Neopterygii</taxon>
        <taxon>Teleostei</taxon>
        <taxon>Neoteleostei</taxon>
        <taxon>Acanthomorphata</taxon>
        <taxon>Ovalentaria</taxon>
        <taxon>Atherinomorphae</taxon>
        <taxon>Beloniformes</taxon>
        <taxon>Adrianichthyidae</taxon>
        <taxon>Oryziinae</taxon>
        <taxon>Oryzias</taxon>
    </lineage>
</organism>
<dbReference type="PANTHER" id="PTHR10183">
    <property type="entry name" value="CALPAIN"/>
    <property type="match status" value="1"/>
</dbReference>
<dbReference type="InterPro" id="IPR022683">
    <property type="entry name" value="Calpain_III"/>
</dbReference>
<evidence type="ECO:0000313" key="10">
    <source>
        <dbReference type="Proteomes" id="UP000261560"/>
    </source>
</evidence>
<dbReference type="SUPFAM" id="SSF49758">
    <property type="entry name" value="Calpain large subunit, middle domain (domain III)"/>
    <property type="match status" value="1"/>
</dbReference>
<feature type="active site" evidence="5 6">
    <location>
        <position position="81"/>
    </location>
</feature>
<name>A0A3B3CYW2_ORYME</name>
<dbReference type="AlphaFoldDB" id="A0A3B3CYW2"/>
<dbReference type="InterPro" id="IPR001300">
    <property type="entry name" value="Peptidase_C2_calpain_cat"/>
</dbReference>
<evidence type="ECO:0000256" key="3">
    <source>
        <dbReference type="ARBA" id="ARBA00022801"/>
    </source>
</evidence>
<dbReference type="Ensembl" id="ENSOMET00000014616.1">
    <property type="protein sequence ID" value="ENSOMEP00000022485.1"/>
    <property type="gene ID" value="ENSOMEG00000002072.1"/>
</dbReference>
<accession>A0A3B3CYW2</accession>
<protein>
    <submittedName>
        <fullName evidence="9">Calpain 6</fullName>
    </submittedName>
</protein>
<dbReference type="CDD" id="cd00044">
    <property type="entry name" value="CysPc"/>
    <property type="match status" value="1"/>
</dbReference>
<evidence type="ECO:0000256" key="2">
    <source>
        <dbReference type="ARBA" id="ARBA00022670"/>
    </source>
</evidence>
<dbReference type="Pfam" id="PF00648">
    <property type="entry name" value="Peptidase_C2"/>
    <property type="match status" value="1"/>
</dbReference>
<dbReference type="PANTHER" id="PTHR10183:SF381">
    <property type="entry name" value="CALPAIN-6"/>
    <property type="match status" value="1"/>
</dbReference>
<dbReference type="GO" id="GO:0004198">
    <property type="term" value="F:calcium-dependent cysteine-type endopeptidase activity"/>
    <property type="evidence" value="ECO:0007669"/>
    <property type="project" value="InterPro"/>
</dbReference>
<feature type="domain" description="Calpain catalytic" evidence="8">
    <location>
        <begin position="26"/>
        <end position="339"/>
    </location>
</feature>
<dbReference type="GO" id="GO:0005737">
    <property type="term" value="C:cytoplasm"/>
    <property type="evidence" value="ECO:0007669"/>
    <property type="project" value="TreeGrafter"/>
</dbReference>
<feature type="active site" evidence="5 6">
    <location>
        <position position="248"/>
    </location>
</feature>
<dbReference type="InterPro" id="IPR033883">
    <property type="entry name" value="C2_III"/>
</dbReference>
<sequence>MSSSVVAFKNQNYAELKRDCIQRRKLFKDPEFPANDLSVFHKEQPRDVVKWKRPGEITSNPHLFVEGINSHDLNQGEVGNCWFVAASSCLALKPNIWEKVIPDWEEQDWDPKHPENYAGIFHFRFWVFGQWTDVVVDDRLPTVNGRLIYCHSNSHNEFWSALLEKAYAKLYGCYESLSGGYTGDAVVDFSGAVYEVINLDKEISDQDQINLFEKLRKVYKRGGIISCGITADRDQIEARLANGLVMGHAYAVTAVKRVHIGHGQGEHSRTEAIPMVRMRNPWGQKEWNGPWSDSSEEWAKIGDMERKNLGLTVEDDGEFWMSFEDWCKQFTDADVCRIINTSVISVHKTWNEVLHFGSWTKHGDPLLNRCGGCGNNKTFLQNPQYMFDVTKETDEVLITLQQKDRRILRKTGQGENLSIGFSILKVELNRKYRIHRLLSQKLMETSIFINSRSVFLRCNLPQGRYVIIPTTFQAGEPGEFMLRIFTDVDSGCRELTEDKPKVKCWTPLFGYPQVVTHVSVRNAEGLENQDQTGGADPYVIIYCEGKSVKSTIHKDTLNPEFDTSGVFYRKKPTKPITVEVWNSNAVKDEFMGQVVLSGSPKDTQNYQKLQLRKRGSNMADEMPGSIILCVVTESELTAI</sequence>
<dbReference type="CDD" id="cd00214">
    <property type="entry name" value="Calpain_III"/>
    <property type="match status" value="1"/>
</dbReference>
<reference evidence="9" key="2">
    <citation type="submission" date="2025-09" db="UniProtKB">
        <authorList>
            <consortium name="Ensembl"/>
        </authorList>
    </citation>
    <scope>IDENTIFICATION</scope>
</reference>
<reference evidence="9" key="1">
    <citation type="submission" date="2025-08" db="UniProtKB">
        <authorList>
            <consortium name="Ensembl"/>
        </authorList>
    </citation>
    <scope>IDENTIFICATION</scope>
</reference>
<evidence type="ECO:0000256" key="5">
    <source>
        <dbReference type="PIRSR" id="PIRSR622684-1"/>
    </source>
</evidence>
<dbReference type="FunFam" id="3.90.70.10:FF:000001">
    <property type="entry name" value="Calpain-1 catalytic subunit"/>
    <property type="match status" value="1"/>
</dbReference>
<dbReference type="CDD" id="cd04046">
    <property type="entry name" value="C2_Calpain"/>
    <property type="match status" value="1"/>
</dbReference>
<dbReference type="GO" id="GO:0006508">
    <property type="term" value="P:proteolysis"/>
    <property type="evidence" value="ECO:0007669"/>
    <property type="project" value="UniProtKB-KW"/>
</dbReference>
<dbReference type="Pfam" id="PF00168">
    <property type="entry name" value="C2"/>
    <property type="match status" value="1"/>
</dbReference>
<dbReference type="InterPro" id="IPR000169">
    <property type="entry name" value="Pept_cys_AS"/>
</dbReference>
<dbReference type="PROSITE" id="PS00139">
    <property type="entry name" value="THIOL_PROTEASE_CYS"/>
    <property type="match status" value="1"/>
</dbReference>
<evidence type="ECO:0000313" key="9">
    <source>
        <dbReference type="Ensembl" id="ENSOMEP00000022485.1"/>
    </source>
</evidence>
<dbReference type="SUPFAM" id="SSF54001">
    <property type="entry name" value="Cysteine proteinases"/>
    <property type="match status" value="1"/>
</dbReference>
<dbReference type="InterPro" id="IPR022684">
    <property type="entry name" value="Calpain_cysteine_protease"/>
</dbReference>
<dbReference type="InterPro" id="IPR022682">
    <property type="entry name" value="Calpain_domain_III"/>
</dbReference>
<dbReference type="SMART" id="SM00239">
    <property type="entry name" value="C2"/>
    <property type="match status" value="1"/>
</dbReference>
<dbReference type="SUPFAM" id="SSF49562">
    <property type="entry name" value="C2 domain (Calcium/lipid-binding domain, CaLB)"/>
    <property type="match status" value="1"/>
</dbReference>
<dbReference type="FunFam" id="2.60.40.150:FF:000173">
    <property type="entry name" value="Calpain 5b"/>
    <property type="match status" value="1"/>
</dbReference>
<evidence type="ECO:0000259" key="7">
    <source>
        <dbReference type="PROSITE" id="PS50004"/>
    </source>
</evidence>
<dbReference type="PRINTS" id="PR00704">
    <property type="entry name" value="CALPAIN"/>
</dbReference>
<dbReference type="InterPro" id="IPR000008">
    <property type="entry name" value="C2_dom"/>
</dbReference>
<dbReference type="Gene3D" id="3.90.70.10">
    <property type="entry name" value="Cysteine proteinases"/>
    <property type="match status" value="1"/>
</dbReference>
<dbReference type="PROSITE" id="PS50203">
    <property type="entry name" value="CALPAIN_CAT"/>
    <property type="match status" value="1"/>
</dbReference>
<feature type="active site" evidence="5 6">
    <location>
        <position position="280"/>
    </location>
</feature>
<keyword evidence="4 6" id="KW-0788">Thiol protease</keyword>
<dbReference type="Proteomes" id="UP000261560">
    <property type="component" value="Unplaced"/>
</dbReference>